<dbReference type="InterPro" id="IPR055348">
    <property type="entry name" value="DctQ"/>
</dbReference>
<dbReference type="STRING" id="871652.SAMN04515673_11538"/>
<dbReference type="GO" id="GO:0022857">
    <property type="term" value="F:transmembrane transporter activity"/>
    <property type="evidence" value="ECO:0007669"/>
    <property type="project" value="UniProtKB-UniRule"/>
</dbReference>
<feature type="transmembrane region" description="Helical" evidence="9">
    <location>
        <begin position="145"/>
        <end position="169"/>
    </location>
</feature>
<comment type="function">
    <text evidence="9">Part of the tripartite ATP-independent periplasmic (TRAP) transport system.</text>
</comment>
<proteinExistence type="inferred from homology"/>
<evidence type="ECO:0000256" key="6">
    <source>
        <dbReference type="ARBA" id="ARBA00022989"/>
    </source>
</evidence>
<keyword evidence="6 9" id="KW-1133">Transmembrane helix</keyword>
<keyword evidence="5 9" id="KW-0812">Transmembrane</keyword>
<evidence type="ECO:0000256" key="1">
    <source>
        <dbReference type="ARBA" id="ARBA00004429"/>
    </source>
</evidence>
<keyword evidence="2 9" id="KW-0813">Transport</keyword>
<evidence type="ECO:0000256" key="7">
    <source>
        <dbReference type="ARBA" id="ARBA00023136"/>
    </source>
</evidence>
<feature type="transmembrane region" description="Helical" evidence="9">
    <location>
        <begin position="100"/>
        <end position="125"/>
    </location>
</feature>
<reference evidence="11 12" key="1">
    <citation type="submission" date="2016-10" db="EMBL/GenBank/DDBJ databases">
        <authorList>
            <person name="de Groot N.N."/>
        </authorList>
    </citation>
    <scope>NUCLEOTIDE SEQUENCE [LARGE SCALE GENOMIC DNA]</scope>
    <source>
        <strain evidence="12">KMM 9023,NRIC 0796,JCM 17311,KCTC 23692</strain>
    </source>
</reference>
<feature type="transmembrane region" description="Helical" evidence="9">
    <location>
        <begin position="27"/>
        <end position="48"/>
    </location>
</feature>
<comment type="subunit">
    <text evidence="9">The complex comprises the extracytoplasmic solute receptor protein and the two transmembrane proteins.</text>
</comment>
<comment type="similarity">
    <text evidence="8 9">Belongs to the TRAP transporter small permease family.</text>
</comment>
<dbReference type="AlphaFoldDB" id="A0A1I6ENC3"/>
<feature type="transmembrane region" description="Helical" evidence="9">
    <location>
        <begin position="60"/>
        <end position="79"/>
    </location>
</feature>
<keyword evidence="12" id="KW-1185">Reference proteome</keyword>
<keyword evidence="4 9" id="KW-0997">Cell inner membrane</keyword>
<name>A0A1I6ENC3_9RHOB</name>
<evidence type="ECO:0000259" key="10">
    <source>
        <dbReference type="Pfam" id="PF04290"/>
    </source>
</evidence>
<evidence type="ECO:0000256" key="8">
    <source>
        <dbReference type="ARBA" id="ARBA00038436"/>
    </source>
</evidence>
<evidence type="ECO:0000256" key="9">
    <source>
        <dbReference type="RuleBase" id="RU369079"/>
    </source>
</evidence>
<evidence type="ECO:0000256" key="3">
    <source>
        <dbReference type="ARBA" id="ARBA00022475"/>
    </source>
</evidence>
<keyword evidence="3" id="KW-1003">Cell membrane</keyword>
<dbReference type="RefSeq" id="WP_092082411.1">
    <property type="nucleotide sequence ID" value="NZ_FOYI01000015.1"/>
</dbReference>
<sequence length="210" mass="22883">MANSGAVREDGSFLSRLDRDLARLERVFALVSGLAVFSIMLFAVVSVTGRNLLNRPVPGYVDWIEQLMPFIAILGIAYAQRDGTHIRMDLVVGRLKGRALWAAEILGVLAMLALMILLVWGTWAHFQRSFDFAAPLWSRDSTIDIALPLWPAKLIVPMAFSVMVLRLLIQLAGYSRAFILGLAAPVAVPLIRSAAQVAAEEAEALNAKGG</sequence>
<evidence type="ECO:0000256" key="4">
    <source>
        <dbReference type="ARBA" id="ARBA00022519"/>
    </source>
</evidence>
<organism evidence="11 12">
    <name type="scientific">Poseidonocella sedimentorum</name>
    <dbReference type="NCBI Taxonomy" id="871652"/>
    <lineage>
        <taxon>Bacteria</taxon>
        <taxon>Pseudomonadati</taxon>
        <taxon>Pseudomonadota</taxon>
        <taxon>Alphaproteobacteria</taxon>
        <taxon>Rhodobacterales</taxon>
        <taxon>Roseobacteraceae</taxon>
        <taxon>Poseidonocella</taxon>
    </lineage>
</organism>
<dbReference type="GO" id="GO:0005886">
    <property type="term" value="C:plasma membrane"/>
    <property type="evidence" value="ECO:0007669"/>
    <property type="project" value="UniProtKB-SubCell"/>
</dbReference>
<accession>A0A1I6ENC3</accession>
<evidence type="ECO:0000256" key="5">
    <source>
        <dbReference type="ARBA" id="ARBA00022692"/>
    </source>
</evidence>
<dbReference type="Proteomes" id="UP000199302">
    <property type="component" value="Unassembled WGS sequence"/>
</dbReference>
<dbReference type="EMBL" id="FOYI01000015">
    <property type="protein sequence ID" value="SFR19002.1"/>
    <property type="molecule type" value="Genomic_DNA"/>
</dbReference>
<dbReference type="InterPro" id="IPR007387">
    <property type="entry name" value="TRAP_DctQ"/>
</dbReference>
<gene>
    <name evidence="11" type="ORF">SAMN04515673_11538</name>
</gene>
<feature type="domain" description="Tripartite ATP-independent periplasmic transporters DctQ component" evidence="10">
    <location>
        <begin position="39"/>
        <end position="172"/>
    </location>
</feature>
<evidence type="ECO:0000313" key="11">
    <source>
        <dbReference type="EMBL" id="SFR19002.1"/>
    </source>
</evidence>
<protein>
    <recommendedName>
        <fullName evidence="9">TRAP transporter small permease protein</fullName>
    </recommendedName>
</protein>
<dbReference type="OrthoDB" id="7843894at2"/>
<evidence type="ECO:0000313" key="12">
    <source>
        <dbReference type="Proteomes" id="UP000199302"/>
    </source>
</evidence>
<dbReference type="PANTHER" id="PTHR35011">
    <property type="entry name" value="2,3-DIKETO-L-GULONATE TRAP TRANSPORTER SMALL PERMEASE PROTEIN YIAM"/>
    <property type="match status" value="1"/>
</dbReference>
<comment type="subcellular location">
    <subcellularLocation>
        <location evidence="1 9">Cell inner membrane</location>
        <topology evidence="1 9">Multi-pass membrane protein</topology>
    </subcellularLocation>
</comment>
<dbReference type="Pfam" id="PF04290">
    <property type="entry name" value="DctQ"/>
    <property type="match status" value="1"/>
</dbReference>
<evidence type="ECO:0000256" key="2">
    <source>
        <dbReference type="ARBA" id="ARBA00022448"/>
    </source>
</evidence>
<keyword evidence="7 9" id="KW-0472">Membrane</keyword>